<accession>A0ABS8JRI1</accession>
<gene>
    <name evidence="1" type="ORF">LJ656_07935</name>
</gene>
<protein>
    <submittedName>
        <fullName evidence="1">Type VI secretion system tube protein Hcp</fullName>
    </submittedName>
</protein>
<dbReference type="RefSeq" id="WP_230508717.1">
    <property type="nucleotide sequence ID" value="NZ_JAJITD010000003.1"/>
</dbReference>
<dbReference type="SUPFAM" id="SSF141452">
    <property type="entry name" value="Hcp1-like"/>
    <property type="match status" value="1"/>
</dbReference>
<keyword evidence="2" id="KW-1185">Reference proteome</keyword>
<reference evidence="1 2" key="1">
    <citation type="submission" date="2021-11" db="EMBL/GenBank/DDBJ databases">
        <authorList>
            <person name="Oh E.-T."/>
            <person name="Kim S.-B."/>
        </authorList>
    </citation>
    <scope>NUCLEOTIDE SEQUENCE [LARGE SCALE GENOMIC DNA]</scope>
    <source>
        <strain evidence="1 2">MMS20-SJTR3</strain>
    </source>
</reference>
<dbReference type="InterPro" id="IPR036624">
    <property type="entry name" value="Hcp1-lik_sf"/>
</dbReference>
<dbReference type="Proteomes" id="UP001431019">
    <property type="component" value="Unassembled WGS sequence"/>
</dbReference>
<evidence type="ECO:0000313" key="1">
    <source>
        <dbReference type="EMBL" id="MCC8392515.1"/>
    </source>
</evidence>
<dbReference type="PANTHER" id="PTHR36152:SF1">
    <property type="entry name" value="UBIQUITIN-LIKE DOMAIN-CONTAINING PROTEIN"/>
    <property type="match status" value="1"/>
</dbReference>
<name>A0ABS8JRI1_9BURK</name>
<evidence type="ECO:0000313" key="2">
    <source>
        <dbReference type="Proteomes" id="UP001431019"/>
    </source>
</evidence>
<dbReference type="PANTHER" id="PTHR36152">
    <property type="entry name" value="CYTOPLASMIC PROTEIN-RELATED"/>
    <property type="match status" value="1"/>
</dbReference>
<organism evidence="1 2">
    <name type="scientific">Paraburkholderia sejongensis</name>
    <dbReference type="NCBI Taxonomy" id="2886946"/>
    <lineage>
        <taxon>Bacteria</taxon>
        <taxon>Pseudomonadati</taxon>
        <taxon>Pseudomonadota</taxon>
        <taxon>Betaproteobacteria</taxon>
        <taxon>Burkholderiales</taxon>
        <taxon>Burkholderiaceae</taxon>
        <taxon>Paraburkholderia</taxon>
    </lineage>
</organism>
<dbReference type="Pfam" id="PF05638">
    <property type="entry name" value="T6SS_HCP"/>
    <property type="match status" value="1"/>
</dbReference>
<dbReference type="InterPro" id="IPR008514">
    <property type="entry name" value="T6SS_Hcp"/>
</dbReference>
<comment type="caution">
    <text evidence="1">The sequence shown here is derived from an EMBL/GenBank/DDBJ whole genome shotgun (WGS) entry which is preliminary data.</text>
</comment>
<sequence>MRTHDSFLKLKNIKGQSKHKKAEDQIELVGWQWGVQNASSSSTAAGLSVGKAIPDELTFVHDYDTASTALMMACAKGTHLDDGKLTVFVAGEGQQEYLTVTLKGVMVTSVKHGTTPEGLVQETVTLAFHDIEYEHKALDDKGKPQASSKCGWNVKSMDVR</sequence>
<dbReference type="Gene3D" id="2.30.110.20">
    <property type="entry name" value="Hcp1-like"/>
    <property type="match status" value="1"/>
</dbReference>
<dbReference type="EMBL" id="JAJITD010000003">
    <property type="protein sequence ID" value="MCC8392515.1"/>
    <property type="molecule type" value="Genomic_DNA"/>
</dbReference>
<dbReference type="InterPro" id="IPR053165">
    <property type="entry name" value="HSI-I_assembly_Hcp1"/>
</dbReference>
<proteinExistence type="predicted"/>